<dbReference type="AlphaFoldDB" id="A0A516SL84"/>
<gene>
    <name evidence="3" type="ORF">FNU76_22605</name>
</gene>
<proteinExistence type="predicted"/>
<name>A0A516SL84_9NEIS</name>
<feature type="region of interest" description="Disordered" evidence="1">
    <location>
        <begin position="196"/>
        <end position="222"/>
    </location>
</feature>
<dbReference type="InterPro" id="IPR021136">
    <property type="entry name" value="Flagellar_hook_control-like_C"/>
</dbReference>
<dbReference type="InterPro" id="IPR038610">
    <property type="entry name" value="FliK-like_C_sf"/>
</dbReference>
<dbReference type="Gene3D" id="3.30.750.140">
    <property type="match status" value="1"/>
</dbReference>
<evidence type="ECO:0000259" key="2">
    <source>
        <dbReference type="Pfam" id="PF02120"/>
    </source>
</evidence>
<dbReference type="OrthoDB" id="5296742at2"/>
<dbReference type="Pfam" id="PF02120">
    <property type="entry name" value="Flg_hook"/>
    <property type="match status" value="1"/>
</dbReference>
<feature type="domain" description="Flagellar hook-length control protein-like C-terminal" evidence="2">
    <location>
        <begin position="304"/>
        <end position="376"/>
    </location>
</feature>
<keyword evidence="3" id="KW-0966">Cell projection</keyword>
<sequence length="381" mass="41657">MIPANALVAQLQSYVKPSDLPLVQVVDAVQEIQQLFTVGEQVRATVTGQLTSGRFAVLVKEQLLDLNLPRNTQPGESFDMRVLGNTPRLTFLLPRQQGMGDVPLPPPPKDGSTAVELSETARFLGGLLAEAAEEPAQASLLTRNAALLSAGEGINTPKLADTLKQVLSESGLFYESHLAEWTDGERTLAQLLKEPPANWSDPARTGKAANSAGALPRERLDGGVGQNMQMAAGTDETEAVRTEQLAVERSLRELENMPSSARQLVQQQLQLLDQRHLVWMGQAWPGQPLRWEVEEEGRRDSEEPDAPTVWRTRLRLTLPNLGEVDVLVSLMDRKQVDVGFRVTDPETADRIRTEQHRLQAQLDAAGLQLSGNQVAVVSGKG</sequence>
<dbReference type="EMBL" id="CP041730">
    <property type="protein sequence ID" value="QDQ28919.1"/>
    <property type="molecule type" value="Genomic_DNA"/>
</dbReference>
<evidence type="ECO:0000256" key="1">
    <source>
        <dbReference type="SAM" id="MobiDB-lite"/>
    </source>
</evidence>
<protein>
    <submittedName>
        <fullName evidence="3">Flagellar hook-length control protein FliK</fullName>
    </submittedName>
</protein>
<reference evidence="4" key="1">
    <citation type="submission" date="2019-07" db="EMBL/GenBank/DDBJ databases">
        <title>Chitinimonas sp. nov., isolated from Ny-Alesund, arctica soil.</title>
        <authorList>
            <person name="Xu Q."/>
            <person name="Peng F."/>
        </authorList>
    </citation>
    <scope>NUCLEOTIDE SEQUENCE [LARGE SCALE GENOMIC DNA]</scope>
    <source>
        <strain evidence="4">R3-44</strain>
    </source>
</reference>
<organism evidence="3 4">
    <name type="scientific">Chitinimonas arctica</name>
    <dbReference type="NCBI Taxonomy" id="2594795"/>
    <lineage>
        <taxon>Bacteria</taxon>
        <taxon>Pseudomonadati</taxon>
        <taxon>Pseudomonadota</taxon>
        <taxon>Betaproteobacteria</taxon>
        <taxon>Neisseriales</taxon>
        <taxon>Chitinibacteraceae</taxon>
        <taxon>Chitinimonas</taxon>
    </lineage>
</organism>
<dbReference type="Proteomes" id="UP000317550">
    <property type="component" value="Chromosome"/>
</dbReference>
<keyword evidence="3" id="KW-0282">Flagellum</keyword>
<accession>A0A516SL84</accession>
<dbReference type="KEGG" id="cari:FNU76_22605"/>
<dbReference type="RefSeq" id="WP_144280302.1">
    <property type="nucleotide sequence ID" value="NZ_CP041730.1"/>
</dbReference>
<keyword evidence="3" id="KW-0969">Cilium</keyword>
<evidence type="ECO:0000313" key="3">
    <source>
        <dbReference type="EMBL" id="QDQ28919.1"/>
    </source>
</evidence>
<keyword evidence="4" id="KW-1185">Reference proteome</keyword>
<evidence type="ECO:0000313" key="4">
    <source>
        <dbReference type="Proteomes" id="UP000317550"/>
    </source>
</evidence>